<accession>A0A2U1NXV8</accession>
<evidence type="ECO:0000256" key="4">
    <source>
        <dbReference type="ARBA" id="ARBA00023242"/>
    </source>
</evidence>
<dbReference type="GO" id="GO:0006325">
    <property type="term" value="P:chromatin organization"/>
    <property type="evidence" value="ECO:0007669"/>
    <property type="project" value="UniProtKB-ARBA"/>
</dbReference>
<sequence length="229" mass="25303">MSEPPTHLIRSTGFCDNYSCLCRHGGVGLLSLHPWQLRNFARHSRKKITVNVVLAVGKAGGEEWKSISASEKTPYETRAAKKKTDYEKLMMAYNKKQNLILVANKLVISNIPNNALLFFGCRDSWDTGDTGRCNDNDGSSSITHKIVIRPPLLKLIIVHQLKVVIYLQNQYLLPIWLSKIYVRANICTGAESPCCIKNGVNTSNDYTSTQTPVLPLGLASASGIIEVAS</sequence>
<dbReference type="GO" id="GO:0003677">
    <property type="term" value="F:DNA binding"/>
    <property type="evidence" value="ECO:0007669"/>
    <property type="project" value="UniProtKB-UniRule"/>
</dbReference>
<evidence type="ECO:0000256" key="1">
    <source>
        <dbReference type="ARBA" id="ARBA00004123"/>
    </source>
</evidence>
<evidence type="ECO:0000256" key="2">
    <source>
        <dbReference type="ARBA" id="ARBA00008774"/>
    </source>
</evidence>
<evidence type="ECO:0000259" key="6">
    <source>
        <dbReference type="PROSITE" id="PS50118"/>
    </source>
</evidence>
<dbReference type="GO" id="GO:0003682">
    <property type="term" value="F:chromatin binding"/>
    <property type="evidence" value="ECO:0007669"/>
    <property type="project" value="UniProtKB-ARBA"/>
</dbReference>
<organism evidence="7 8">
    <name type="scientific">Artemisia annua</name>
    <name type="common">Sweet wormwood</name>
    <dbReference type="NCBI Taxonomy" id="35608"/>
    <lineage>
        <taxon>Eukaryota</taxon>
        <taxon>Viridiplantae</taxon>
        <taxon>Streptophyta</taxon>
        <taxon>Embryophyta</taxon>
        <taxon>Tracheophyta</taxon>
        <taxon>Spermatophyta</taxon>
        <taxon>Magnoliopsida</taxon>
        <taxon>eudicotyledons</taxon>
        <taxon>Gunneridae</taxon>
        <taxon>Pentapetalae</taxon>
        <taxon>asterids</taxon>
        <taxon>campanulids</taxon>
        <taxon>Asterales</taxon>
        <taxon>Asteraceae</taxon>
        <taxon>Asteroideae</taxon>
        <taxon>Anthemideae</taxon>
        <taxon>Artemisiinae</taxon>
        <taxon>Artemisia</taxon>
    </lineage>
</organism>
<dbReference type="STRING" id="35608.A0A2U1NXV8"/>
<dbReference type="Gene3D" id="1.10.30.10">
    <property type="entry name" value="High mobility group box domain"/>
    <property type="match status" value="1"/>
</dbReference>
<reference evidence="7 8" key="1">
    <citation type="journal article" date="2018" name="Mol. Plant">
        <title>The genome of Artemisia annua provides insight into the evolution of Asteraceae family and artemisinin biosynthesis.</title>
        <authorList>
            <person name="Shen Q."/>
            <person name="Zhang L."/>
            <person name="Liao Z."/>
            <person name="Wang S."/>
            <person name="Yan T."/>
            <person name="Shi P."/>
            <person name="Liu M."/>
            <person name="Fu X."/>
            <person name="Pan Q."/>
            <person name="Wang Y."/>
            <person name="Lv Z."/>
            <person name="Lu X."/>
            <person name="Zhang F."/>
            <person name="Jiang W."/>
            <person name="Ma Y."/>
            <person name="Chen M."/>
            <person name="Hao X."/>
            <person name="Li L."/>
            <person name="Tang Y."/>
            <person name="Lv G."/>
            <person name="Zhou Y."/>
            <person name="Sun X."/>
            <person name="Brodelius P.E."/>
            <person name="Rose J.K.C."/>
            <person name="Tang K."/>
        </authorList>
    </citation>
    <scope>NUCLEOTIDE SEQUENCE [LARGE SCALE GENOMIC DNA]</scope>
    <source>
        <strain evidence="8">cv. Huhao1</strain>
        <tissue evidence="7">Leaf</tissue>
    </source>
</reference>
<dbReference type="AlphaFoldDB" id="A0A2U1NXV8"/>
<dbReference type="EMBL" id="PKPP01002004">
    <property type="protein sequence ID" value="PWA78324.1"/>
    <property type="molecule type" value="Genomic_DNA"/>
</dbReference>
<dbReference type="InterPro" id="IPR031061">
    <property type="entry name" value="HMGB_plant"/>
</dbReference>
<dbReference type="SUPFAM" id="SSF47095">
    <property type="entry name" value="HMG-box"/>
    <property type="match status" value="1"/>
</dbReference>
<dbReference type="SMART" id="SM00398">
    <property type="entry name" value="HMG"/>
    <property type="match status" value="1"/>
</dbReference>
<dbReference type="PROSITE" id="PS50118">
    <property type="entry name" value="HMG_BOX_2"/>
    <property type="match status" value="1"/>
</dbReference>
<evidence type="ECO:0000256" key="3">
    <source>
        <dbReference type="ARBA" id="ARBA00023125"/>
    </source>
</evidence>
<keyword evidence="3 5" id="KW-0238">DNA-binding</keyword>
<evidence type="ECO:0000313" key="7">
    <source>
        <dbReference type="EMBL" id="PWA78324.1"/>
    </source>
</evidence>
<dbReference type="InterPro" id="IPR009071">
    <property type="entry name" value="HMG_box_dom"/>
</dbReference>
<evidence type="ECO:0000256" key="5">
    <source>
        <dbReference type="PROSITE-ProRule" id="PRU00267"/>
    </source>
</evidence>
<dbReference type="GO" id="GO:0030527">
    <property type="term" value="F:structural constituent of chromatin"/>
    <property type="evidence" value="ECO:0007669"/>
    <property type="project" value="UniProtKB-ARBA"/>
</dbReference>
<name>A0A2U1NXV8_ARTAN</name>
<dbReference type="OrthoDB" id="1919336at2759"/>
<keyword evidence="4 5" id="KW-0539">Nucleus</keyword>
<gene>
    <name evidence="7" type="ORF">CTI12_AA216300</name>
</gene>
<proteinExistence type="inferred from homology"/>
<dbReference type="InterPro" id="IPR036910">
    <property type="entry name" value="HMG_box_dom_sf"/>
</dbReference>
<dbReference type="GO" id="GO:0000785">
    <property type="term" value="C:chromatin"/>
    <property type="evidence" value="ECO:0007669"/>
    <property type="project" value="UniProtKB-ARBA"/>
</dbReference>
<dbReference type="Pfam" id="PF00505">
    <property type="entry name" value="HMG_box"/>
    <property type="match status" value="1"/>
</dbReference>
<comment type="subcellular location">
    <subcellularLocation>
        <location evidence="1">Nucleus</location>
    </subcellularLocation>
</comment>
<dbReference type="PANTHER" id="PTHR46261:SF1">
    <property type="entry name" value="HIGH MOBILITY GROUP B PROTEIN 1"/>
    <property type="match status" value="1"/>
</dbReference>
<feature type="DNA-binding region" description="HMG box" evidence="5">
    <location>
        <begin position="40"/>
        <end position="94"/>
    </location>
</feature>
<keyword evidence="8" id="KW-1185">Reference proteome</keyword>
<comment type="similarity">
    <text evidence="2">Belongs to the HMGB family.</text>
</comment>
<evidence type="ECO:0000313" key="8">
    <source>
        <dbReference type="Proteomes" id="UP000245207"/>
    </source>
</evidence>
<protein>
    <submittedName>
        <fullName evidence="7">High mobility group (HMG) box domain-containing protein</fullName>
    </submittedName>
</protein>
<dbReference type="Proteomes" id="UP000245207">
    <property type="component" value="Unassembled WGS sequence"/>
</dbReference>
<dbReference type="GO" id="GO:0005634">
    <property type="term" value="C:nucleus"/>
    <property type="evidence" value="ECO:0007669"/>
    <property type="project" value="UniProtKB-SubCell"/>
</dbReference>
<feature type="domain" description="HMG box" evidence="6">
    <location>
        <begin position="40"/>
        <end position="94"/>
    </location>
</feature>
<dbReference type="PANTHER" id="PTHR46261">
    <property type="entry name" value="HIGH MOBILITY GROUP B PROTEIN 4-RELATED"/>
    <property type="match status" value="1"/>
</dbReference>
<comment type="caution">
    <text evidence="7">The sequence shown here is derived from an EMBL/GenBank/DDBJ whole genome shotgun (WGS) entry which is preliminary data.</text>
</comment>